<gene>
    <name evidence="2" type="ORF">ABE541_06655</name>
</gene>
<dbReference type="Proteomes" id="UP001409291">
    <property type="component" value="Unassembled WGS sequence"/>
</dbReference>
<dbReference type="RefSeq" id="WP_346580966.1">
    <property type="nucleotide sequence ID" value="NZ_JBDJLH010000003.1"/>
</dbReference>
<evidence type="ECO:0000313" key="2">
    <source>
        <dbReference type="EMBL" id="MEN5376937.1"/>
    </source>
</evidence>
<evidence type="ECO:0000313" key="3">
    <source>
        <dbReference type="Proteomes" id="UP001409291"/>
    </source>
</evidence>
<organism evidence="2 3">
    <name type="scientific">Sphingobacterium kitahiroshimense</name>
    <dbReference type="NCBI Taxonomy" id="470446"/>
    <lineage>
        <taxon>Bacteria</taxon>
        <taxon>Pseudomonadati</taxon>
        <taxon>Bacteroidota</taxon>
        <taxon>Sphingobacteriia</taxon>
        <taxon>Sphingobacteriales</taxon>
        <taxon>Sphingobacteriaceae</taxon>
        <taxon>Sphingobacterium</taxon>
    </lineage>
</organism>
<sequence length="298" mass="34835">MNRILKLLTRRLKNYKWILFCLCFLNNSFGQKKIGIQISPKLGFSRSQTSWAISGNLDGMSPNVMSELLWSNSSISSGFESEFSWKRFVFKTDVSRSYSADGLVSDSDYTLDNRQGLSYNESFNSKGSEFSSFKIESEYELFDNRFYLTVGYHYMRSENKLIHQDLKYSMYKWNLEGPTLGAKYMFNFSDNLSNYSGVDVLFSKYYAIANWILREDLQHPISFTHNLNRGYGLNFSNYLKINIYNKFFIGWKSNFIIYSRADGLDTAYLKSGSSFTTKLYYLRLNSIDNHISFLFNLQ</sequence>
<feature type="domain" description="Protochlamydia outer membrane protein" evidence="1">
    <location>
        <begin position="42"/>
        <end position="273"/>
    </location>
</feature>
<dbReference type="Pfam" id="PF17251">
    <property type="entry name" value="Pom"/>
    <property type="match status" value="1"/>
</dbReference>
<dbReference type="InterPro" id="IPR035163">
    <property type="entry name" value="Pom"/>
</dbReference>
<proteinExistence type="predicted"/>
<reference evidence="2 3" key="1">
    <citation type="submission" date="2024-04" db="EMBL/GenBank/DDBJ databases">
        <title>WGS of bacteria from Torrens River.</title>
        <authorList>
            <person name="Wyrsch E.R."/>
            <person name="Drigo B."/>
        </authorList>
    </citation>
    <scope>NUCLEOTIDE SEQUENCE [LARGE SCALE GENOMIC DNA]</scope>
    <source>
        <strain evidence="2 3">TWI391</strain>
    </source>
</reference>
<evidence type="ECO:0000259" key="1">
    <source>
        <dbReference type="Pfam" id="PF17251"/>
    </source>
</evidence>
<keyword evidence="3" id="KW-1185">Reference proteome</keyword>
<protein>
    <recommendedName>
        <fullName evidence="1">Protochlamydia outer membrane protein domain-containing protein</fullName>
    </recommendedName>
</protein>
<dbReference type="EMBL" id="JBDJNQ010000002">
    <property type="protein sequence ID" value="MEN5376937.1"/>
    <property type="molecule type" value="Genomic_DNA"/>
</dbReference>
<comment type="caution">
    <text evidence="2">The sequence shown here is derived from an EMBL/GenBank/DDBJ whole genome shotgun (WGS) entry which is preliminary data.</text>
</comment>
<accession>A0ABV0BQR4</accession>
<name>A0ABV0BQR4_9SPHI</name>